<evidence type="ECO:0000313" key="2">
    <source>
        <dbReference type="EMBL" id="VDM69285.1"/>
    </source>
</evidence>
<dbReference type="Gene3D" id="3.10.260.20">
    <property type="entry name" value="Ski"/>
    <property type="match status" value="1"/>
</dbReference>
<dbReference type="Pfam" id="PF02437">
    <property type="entry name" value="Ski_Sno_DHD"/>
    <property type="match status" value="1"/>
</dbReference>
<dbReference type="AlphaFoldDB" id="A0A3P7KDG2"/>
<dbReference type="SUPFAM" id="SSF46955">
    <property type="entry name" value="Putative DNA-binding domain"/>
    <property type="match status" value="1"/>
</dbReference>
<dbReference type="InterPro" id="IPR003380">
    <property type="entry name" value="SKI/SNO/DAC"/>
</dbReference>
<keyword evidence="3" id="KW-1185">Reference proteome</keyword>
<dbReference type="EMBL" id="UYYB01011697">
    <property type="protein sequence ID" value="VDM69285.1"/>
    <property type="molecule type" value="Genomic_DNA"/>
</dbReference>
<accession>A0A3P7KDG2</accession>
<dbReference type="InterPro" id="IPR037000">
    <property type="entry name" value="Ski_DNA-bd_sf"/>
</dbReference>
<evidence type="ECO:0000313" key="3">
    <source>
        <dbReference type="Proteomes" id="UP000270094"/>
    </source>
</evidence>
<gene>
    <name evidence="2" type="ORF">SVUK_LOCUS4283</name>
</gene>
<organism evidence="2 3">
    <name type="scientific">Strongylus vulgaris</name>
    <name type="common">Blood worm</name>
    <dbReference type="NCBI Taxonomy" id="40348"/>
    <lineage>
        <taxon>Eukaryota</taxon>
        <taxon>Metazoa</taxon>
        <taxon>Ecdysozoa</taxon>
        <taxon>Nematoda</taxon>
        <taxon>Chromadorea</taxon>
        <taxon>Rhabditida</taxon>
        <taxon>Rhabditina</taxon>
        <taxon>Rhabditomorpha</taxon>
        <taxon>Strongyloidea</taxon>
        <taxon>Strongylidae</taxon>
        <taxon>Strongylus</taxon>
    </lineage>
</organism>
<name>A0A3P7KDG2_STRVU</name>
<dbReference type="Proteomes" id="UP000270094">
    <property type="component" value="Unassembled WGS sequence"/>
</dbReference>
<protein>
    <recommendedName>
        <fullName evidence="1">SKI/SNO/DAC domain-containing protein</fullName>
    </recommendedName>
</protein>
<evidence type="ECO:0000259" key="1">
    <source>
        <dbReference type="Pfam" id="PF02437"/>
    </source>
</evidence>
<sequence length="92" mass="10151">MVLGGEPRIPVNLLLSRVLLTQGVSEIQTMMDDLNIHKSIATAEQTERLRKMDSEVSHDLATLNLVTRTDAERICGIVRIESDPAPEGEPDV</sequence>
<dbReference type="OrthoDB" id="3938623at2759"/>
<proteinExistence type="predicted"/>
<dbReference type="InterPro" id="IPR009061">
    <property type="entry name" value="DNA-bd_dom_put_sf"/>
</dbReference>
<feature type="domain" description="SKI/SNO/DAC" evidence="1">
    <location>
        <begin position="2"/>
        <end position="75"/>
    </location>
</feature>
<reference evidence="2 3" key="1">
    <citation type="submission" date="2018-11" db="EMBL/GenBank/DDBJ databases">
        <authorList>
            <consortium name="Pathogen Informatics"/>
        </authorList>
    </citation>
    <scope>NUCLEOTIDE SEQUENCE [LARGE SCALE GENOMIC DNA]</scope>
</reference>